<dbReference type="Gene3D" id="3.30.700.10">
    <property type="entry name" value="Glycoprotein, Type 4 Pilin"/>
    <property type="match status" value="1"/>
</dbReference>
<keyword evidence="2" id="KW-0472">Membrane</keyword>
<comment type="similarity">
    <text evidence="1">Belongs to the N-Me-Phe pilin family.</text>
</comment>
<comment type="caution">
    <text evidence="3">The sequence shown here is derived from an EMBL/GenBank/DDBJ whole genome shotgun (WGS) entry which is preliminary data.</text>
</comment>
<evidence type="ECO:0000313" key="4">
    <source>
        <dbReference type="Proteomes" id="UP000562492"/>
    </source>
</evidence>
<evidence type="ECO:0000256" key="2">
    <source>
        <dbReference type="SAM" id="Phobius"/>
    </source>
</evidence>
<sequence length="212" mass="23144">MTKVDASAISRCKSALRLRLASAPKLLLLFLLGAWIVDFFVFVCSESQVSFYILATATLCILGWANHICLGAIEHLKDLGKWIAGILFDLLLLVLLYAMCILALSLFLPAYQCYGSRAKVAEALMGVAFLKNEITDRAEKAGFLSDAGRSLAVPQNKQIAGGMVSPDGQIFVVLEDPPAVFTLVPAMRAGRIEWSCEGYPIKYMPAPCHKSR</sequence>
<feature type="transmembrane region" description="Helical" evidence="2">
    <location>
        <begin position="82"/>
        <end position="108"/>
    </location>
</feature>
<dbReference type="EMBL" id="JACHKZ010000045">
    <property type="protein sequence ID" value="MBB6579931.1"/>
    <property type="molecule type" value="Genomic_DNA"/>
</dbReference>
<dbReference type="Pfam" id="PF00114">
    <property type="entry name" value="Pilin"/>
    <property type="match status" value="1"/>
</dbReference>
<protein>
    <submittedName>
        <fullName evidence="3">Uncharacterized protein</fullName>
    </submittedName>
</protein>
<evidence type="ECO:0000256" key="1">
    <source>
        <dbReference type="ARBA" id="ARBA00005233"/>
    </source>
</evidence>
<keyword evidence="4" id="KW-1185">Reference proteome</keyword>
<reference evidence="3 4" key="1">
    <citation type="submission" date="2020-08" db="EMBL/GenBank/DDBJ databases">
        <title>Functional genomics of gut bacteria from endangered species of beetles.</title>
        <authorList>
            <person name="Carlos-Shanley C."/>
        </authorList>
    </citation>
    <scope>NUCLEOTIDE SEQUENCE [LARGE SCALE GENOMIC DNA]</scope>
    <source>
        <strain evidence="3 4">S00124</strain>
    </source>
</reference>
<dbReference type="InterPro" id="IPR045584">
    <property type="entry name" value="Pilin-like"/>
</dbReference>
<proteinExistence type="inferred from homology"/>
<dbReference type="InterPro" id="IPR001082">
    <property type="entry name" value="Pilin"/>
</dbReference>
<keyword evidence="2" id="KW-0812">Transmembrane</keyword>
<feature type="transmembrane region" description="Helical" evidence="2">
    <location>
        <begin position="49"/>
        <end position="70"/>
    </location>
</feature>
<evidence type="ECO:0000313" key="3">
    <source>
        <dbReference type="EMBL" id="MBB6579931.1"/>
    </source>
</evidence>
<feature type="transmembrane region" description="Helical" evidence="2">
    <location>
        <begin position="26"/>
        <end position="43"/>
    </location>
</feature>
<gene>
    <name evidence="3" type="ORF">HNP33_004055</name>
</gene>
<accession>A0ABR6RLC6</accession>
<dbReference type="RefSeq" id="WP_184711613.1">
    <property type="nucleotide sequence ID" value="NZ_JACHKZ010000045.1"/>
</dbReference>
<keyword evidence="2" id="KW-1133">Transmembrane helix</keyword>
<name>A0ABR6RLC6_9BURK</name>
<dbReference type="SUPFAM" id="SSF54523">
    <property type="entry name" value="Pili subunits"/>
    <property type="match status" value="1"/>
</dbReference>
<organism evidence="3 4">
    <name type="scientific">Comamonas odontotermitis</name>
    <dbReference type="NCBI Taxonomy" id="379895"/>
    <lineage>
        <taxon>Bacteria</taxon>
        <taxon>Pseudomonadati</taxon>
        <taxon>Pseudomonadota</taxon>
        <taxon>Betaproteobacteria</taxon>
        <taxon>Burkholderiales</taxon>
        <taxon>Comamonadaceae</taxon>
        <taxon>Comamonas</taxon>
    </lineage>
</organism>
<dbReference type="Proteomes" id="UP000562492">
    <property type="component" value="Unassembled WGS sequence"/>
</dbReference>